<reference evidence="3" key="1">
    <citation type="submission" date="2016-10" db="EMBL/GenBank/DDBJ databases">
        <authorList>
            <person name="de Groot N.N."/>
        </authorList>
    </citation>
    <scope>NUCLEOTIDE SEQUENCE [LARGE SCALE GENOMIC DNA]</scope>
    <source>
        <strain evidence="3">DSM 1551</strain>
    </source>
</reference>
<evidence type="ECO:0000313" key="5">
    <source>
        <dbReference type="Proteomes" id="UP000490821"/>
    </source>
</evidence>
<evidence type="ECO:0000259" key="1">
    <source>
        <dbReference type="Pfam" id="PF06445"/>
    </source>
</evidence>
<sequence>MIKFDIKKEYPQLYRATTKKISNIIVPKLKYIAIDGIGNPTVPEFKDKSKLLFIVNKSLKEYYQKENIIFSGSKLEGVWDTYDNSHFDVSRKKMIKYTLMMVQPPVITGDILEKIKIDVLTKTGDYLALDVYLKEFEEGECIQMLHIGPYNTEINSTKQIMEYITVANLKLSGLHHEIYLNKPERVDAEHLKTIVRYPIEEELV</sequence>
<evidence type="ECO:0000313" key="3">
    <source>
        <dbReference type="EMBL" id="SET88332.1"/>
    </source>
</evidence>
<proteinExistence type="predicted"/>
<dbReference type="SUPFAM" id="SSF55136">
    <property type="entry name" value="Probable bacterial effector-binding domain"/>
    <property type="match status" value="1"/>
</dbReference>
<dbReference type="AlphaFoldDB" id="A0A1I0HYM2"/>
<dbReference type="EMBL" id="FOIN01000064">
    <property type="protein sequence ID" value="SET88332.1"/>
    <property type="molecule type" value="Genomic_DNA"/>
</dbReference>
<name>A0A1I0HYM2_9FIRM</name>
<accession>A0A1I0HYM2</accession>
<evidence type="ECO:0000313" key="4">
    <source>
        <dbReference type="Proteomes" id="UP000198558"/>
    </source>
</evidence>
<protein>
    <recommendedName>
        <fullName evidence="1">GyrI-like small molecule binding domain-containing protein</fullName>
    </recommendedName>
</protein>
<dbReference type="GeneID" id="78289625"/>
<evidence type="ECO:0000313" key="2">
    <source>
        <dbReference type="EMBL" id="GFI41808.1"/>
    </source>
</evidence>
<organism evidence="3 4">
    <name type="scientific">Thomasclavelia cocleata</name>
    <dbReference type="NCBI Taxonomy" id="69824"/>
    <lineage>
        <taxon>Bacteria</taxon>
        <taxon>Bacillati</taxon>
        <taxon>Bacillota</taxon>
        <taxon>Erysipelotrichia</taxon>
        <taxon>Erysipelotrichales</taxon>
        <taxon>Coprobacillaceae</taxon>
        <taxon>Thomasclavelia</taxon>
    </lineage>
</organism>
<feature type="domain" description="GyrI-like small molecule binding" evidence="1">
    <location>
        <begin position="107"/>
        <end position="198"/>
    </location>
</feature>
<dbReference type="Proteomes" id="UP000490821">
    <property type="component" value="Unassembled WGS sequence"/>
</dbReference>
<dbReference type="Gene3D" id="3.20.80.10">
    <property type="entry name" value="Regulatory factor, effector binding domain"/>
    <property type="match status" value="1"/>
</dbReference>
<gene>
    <name evidence="2" type="ORF">IMSAGC017_01853</name>
    <name evidence="3" type="ORF">SAMN04489758_1646</name>
</gene>
<dbReference type="EMBL" id="BLMI01000231">
    <property type="protein sequence ID" value="GFI41808.1"/>
    <property type="molecule type" value="Genomic_DNA"/>
</dbReference>
<dbReference type="RefSeq" id="WP_092356959.1">
    <property type="nucleotide sequence ID" value="NZ_BLMI01000231.1"/>
</dbReference>
<dbReference type="Pfam" id="PF06445">
    <property type="entry name" value="GyrI-like"/>
    <property type="match status" value="1"/>
</dbReference>
<reference evidence="4" key="2">
    <citation type="submission" date="2016-10" db="EMBL/GenBank/DDBJ databases">
        <authorList>
            <person name="Varghese N."/>
            <person name="Submissions S."/>
        </authorList>
    </citation>
    <scope>NUCLEOTIDE SEQUENCE [LARGE SCALE GENOMIC DNA]</scope>
    <source>
        <strain evidence="4">DSM 1551</strain>
    </source>
</reference>
<dbReference type="InterPro" id="IPR029442">
    <property type="entry name" value="GyrI-like"/>
</dbReference>
<dbReference type="OrthoDB" id="4772335at2"/>
<dbReference type="Proteomes" id="UP000198558">
    <property type="component" value="Unassembled WGS sequence"/>
</dbReference>
<dbReference type="InterPro" id="IPR011256">
    <property type="entry name" value="Reg_factor_effector_dom_sf"/>
</dbReference>
<reference evidence="2 5" key="3">
    <citation type="journal article" date="2020" name="Microbiome">
        <title>Single-cell genomics of uncultured bacteria reveals dietary fiber responders in the mouse gut microbiota.</title>
        <authorList>
            <person name="Chijiiwa R."/>
            <person name="Hosokawa M."/>
            <person name="Kogawa M."/>
            <person name="Nishikawa Y."/>
            <person name="Ide K."/>
            <person name="Sakanashi C."/>
            <person name="Takahashi K."/>
            <person name="Takeyama H."/>
        </authorList>
    </citation>
    <scope>NUCLEOTIDE SEQUENCE [LARGE SCALE GENOMIC DNA]</scope>
    <source>
        <strain evidence="2">IMSAGC_017</strain>
    </source>
</reference>
<keyword evidence="4" id="KW-1185">Reference proteome</keyword>